<comment type="caution">
    <text evidence="3">The sequence shown here is derived from an EMBL/GenBank/DDBJ whole genome shotgun (WGS) entry which is preliminary data.</text>
</comment>
<dbReference type="InterPro" id="IPR011676">
    <property type="entry name" value="DUF1618"/>
</dbReference>
<dbReference type="AlphaFoldDB" id="A0A5J9V4N8"/>
<gene>
    <name evidence="3" type="ORF">EJB05_22121</name>
</gene>
<name>A0A5J9V4N8_9POAL</name>
<dbReference type="PANTHER" id="PTHR33074">
    <property type="entry name" value="EXPRESSED PROTEIN-RELATED"/>
    <property type="match status" value="1"/>
</dbReference>
<dbReference type="OrthoDB" id="687208at2759"/>
<evidence type="ECO:0000313" key="3">
    <source>
        <dbReference type="EMBL" id="TVU30494.1"/>
    </source>
</evidence>
<evidence type="ECO:0000259" key="2">
    <source>
        <dbReference type="Pfam" id="PF07762"/>
    </source>
</evidence>
<organism evidence="3 4">
    <name type="scientific">Eragrostis curvula</name>
    <name type="common">weeping love grass</name>
    <dbReference type="NCBI Taxonomy" id="38414"/>
    <lineage>
        <taxon>Eukaryota</taxon>
        <taxon>Viridiplantae</taxon>
        <taxon>Streptophyta</taxon>
        <taxon>Embryophyta</taxon>
        <taxon>Tracheophyta</taxon>
        <taxon>Spermatophyta</taxon>
        <taxon>Magnoliopsida</taxon>
        <taxon>Liliopsida</taxon>
        <taxon>Poales</taxon>
        <taxon>Poaceae</taxon>
        <taxon>PACMAD clade</taxon>
        <taxon>Chloridoideae</taxon>
        <taxon>Eragrostideae</taxon>
        <taxon>Eragrostidinae</taxon>
        <taxon>Eragrostis</taxon>
    </lineage>
</organism>
<dbReference type="Gramene" id="TVU30494">
    <property type="protein sequence ID" value="TVU30494"/>
    <property type="gene ID" value="EJB05_22121"/>
</dbReference>
<feature type="region of interest" description="Disordered" evidence="1">
    <location>
        <begin position="481"/>
        <end position="503"/>
    </location>
</feature>
<sequence>MSSTVSWPYTMPEAAAAVAAADFPEWVLLDMMGHIGPCDDNATTATGETSAGQPFKLSFVIAEPPLLSRFFVHFPNMSSVDSKVSAFVTGADANFLLIRLAYPDPAGSWRIDSDVFIYSVAAPAPSLYLVPSPNLTGLRSDHVAILSCDDAVTGKKGTDCLLVIPKRRFDADGGMWYQLHIFSTKTKLWSTRDAEVTGDLQGYYKCWFQLTKVFSLGEGLLAWVDLRYGILLCDVLVEKPIMSLLKLDPLMGSNKDIFAPNFDGILPPVDQIRDVTFKDGCFRFIEIEYLELDDNVMDLCWRATMFTRAIEAQNWEHYCTCDSAELSPADSCPPLCFPEIMDYKQEKPTLNKTLTSSTPTLDMYNDNVVYMIYKLKASDLDGWVLAINTLSNEVEKAEPFANEKEYFNRTILQSAFSNWLRKAPGTHAAKVVKNNRHRFYSTLWKALEAYLQSALVKLQKIEIHMASLRNVILRCMSLLSSGQKSSSDPNAPTEATDSLNRGTSSSSDFLFDDTTWSSSRVKIEMVDISLRDAFKELRKIEIHMDSLNQISYESLSLPLSCEKTSSDPNAPTEATDGLNWGASSSSDILGAAAPCSWKKIGLLETYLQVQGALMQLRKIEIHMDSLKQIRYESMSLLCSGQKSSSDPNAPTEATDGLNSGASSSIYSLCAAAACSILMKASFRESVEEMKSNIIVAWAGYRNLADIESTMILK</sequence>
<reference evidence="3 4" key="1">
    <citation type="journal article" date="2019" name="Sci. Rep.">
        <title>A high-quality genome of Eragrostis curvula grass provides insights into Poaceae evolution and supports new strategies to enhance forage quality.</title>
        <authorList>
            <person name="Carballo J."/>
            <person name="Santos B.A.C.M."/>
            <person name="Zappacosta D."/>
            <person name="Garbus I."/>
            <person name="Selva J.P."/>
            <person name="Gallo C.A."/>
            <person name="Diaz A."/>
            <person name="Albertini E."/>
            <person name="Caccamo M."/>
            <person name="Echenique V."/>
        </authorList>
    </citation>
    <scope>NUCLEOTIDE SEQUENCE [LARGE SCALE GENOMIC DNA]</scope>
    <source>
        <strain evidence="4">cv. Victoria</strain>
        <tissue evidence="3">Leaf</tissue>
    </source>
</reference>
<dbReference type="Pfam" id="PF07762">
    <property type="entry name" value="DUF1618"/>
    <property type="match status" value="1"/>
</dbReference>
<keyword evidence="4" id="KW-1185">Reference proteome</keyword>
<dbReference type="Proteomes" id="UP000324897">
    <property type="component" value="Chromosome 1"/>
</dbReference>
<dbReference type="PANTHER" id="PTHR33074:SF127">
    <property type="entry name" value="OS04G0388000 PROTEIN"/>
    <property type="match status" value="1"/>
</dbReference>
<feature type="compositionally biased region" description="Polar residues" evidence="1">
    <location>
        <begin position="488"/>
        <end position="502"/>
    </location>
</feature>
<dbReference type="EMBL" id="RWGY01000011">
    <property type="protein sequence ID" value="TVU30494.1"/>
    <property type="molecule type" value="Genomic_DNA"/>
</dbReference>
<proteinExistence type="predicted"/>
<accession>A0A5J9V4N8</accession>
<evidence type="ECO:0000256" key="1">
    <source>
        <dbReference type="SAM" id="MobiDB-lite"/>
    </source>
</evidence>
<protein>
    <recommendedName>
        <fullName evidence="2">DUF1618 domain-containing protein</fullName>
    </recommendedName>
</protein>
<feature type="domain" description="DUF1618" evidence="2">
    <location>
        <begin position="223"/>
        <end position="370"/>
    </location>
</feature>
<evidence type="ECO:0000313" key="4">
    <source>
        <dbReference type="Proteomes" id="UP000324897"/>
    </source>
</evidence>